<organism evidence="2 3">
    <name type="scientific">Sorghum bicolor</name>
    <name type="common">Sorghum</name>
    <name type="synonym">Sorghum vulgare</name>
    <dbReference type="NCBI Taxonomy" id="4558"/>
    <lineage>
        <taxon>Eukaryota</taxon>
        <taxon>Viridiplantae</taxon>
        <taxon>Streptophyta</taxon>
        <taxon>Embryophyta</taxon>
        <taxon>Tracheophyta</taxon>
        <taxon>Spermatophyta</taxon>
        <taxon>Magnoliopsida</taxon>
        <taxon>Liliopsida</taxon>
        <taxon>Poales</taxon>
        <taxon>Poaceae</taxon>
        <taxon>PACMAD clade</taxon>
        <taxon>Panicoideae</taxon>
        <taxon>Andropogonodae</taxon>
        <taxon>Andropogoneae</taxon>
        <taxon>Sorghinae</taxon>
        <taxon>Sorghum</taxon>
    </lineage>
</organism>
<evidence type="ECO:0000313" key="2">
    <source>
        <dbReference type="EMBL" id="KAG0514063.1"/>
    </source>
</evidence>
<feature type="compositionally biased region" description="Pro residues" evidence="1">
    <location>
        <begin position="29"/>
        <end position="42"/>
    </location>
</feature>
<reference evidence="2" key="2">
    <citation type="submission" date="2020-10" db="EMBL/GenBank/DDBJ databases">
        <authorList>
            <person name="Cooper E.A."/>
            <person name="Brenton Z.W."/>
            <person name="Flinn B.S."/>
            <person name="Jenkins J."/>
            <person name="Shu S."/>
            <person name="Flowers D."/>
            <person name="Luo F."/>
            <person name="Wang Y."/>
            <person name="Xia P."/>
            <person name="Barry K."/>
            <person name="Daum C."/>
            <person name="Lipzen A."/>
            <person name="Yoshinaga Y."/>
            <person name="Schmutz J."/>
            <person name="Saski C."/>
            <person name="Vermerris W."/>
            <person name="Kresovich S."/>
        </authorList>
    </citation>
    <scope>NUCLEOTIDE SEQUENCE</scope>
</reference>
<name>A0A921U0W8_SORBI</name>
<evidence type="ECO:0000313" key="3">
    <source>
        <dbReference type="Proteomes" id="UP000807115"/>
    </source>
</evidence>
<comment type="caution">
    <text evidence="2">The sequence shown here is derived from an EMBL/GenBank/DDBJ whole genome shotgun (WGS) entry which is preliminary data.</text>
</comment>
<accession>A0A921U0W8</accession>
<dbReference type="Proteomes" id="UP000807115">
    <property type="component" value="Chromosome 10"/>
</dbReference>
<evidence type="ECO:0000256" key="1">
    <source>
        <dbReference type="SAM" id="MobiDB-lite"/>
    </source>
</evidence>
<protein>
    <submittedName>
        <fullName evidence="2">Uncharacterized protein</fullName>
    </submittedName>
</protein>
<dbReference type="AlphaFoldDB" id="A0A921U0W8"/>
<proteinExistence type="predicted"/>
<sequence length="102" mass="10548">MFSKMELLASGRPIQTLASGRLSKALNQPSPPSTPPPPETPPPICHLSVMPVICLSYVVPVIYPSCGTVVAAAPSPINPSARQALPIAHALCVVPSITSQAN</sequence>
<gene>
    <name evidence="2" type="ORF">BDA96_10G157300</name>
</gene>
<dbReference type="EMBL" id="CM027689">
    <property type="protein sequence ID" value="KAG0514063.1"/>
    <property type="molecule type" value="Genomic_DNA"/>
</dbReference>
<reference evidence="2" key="1">
    <citation type="journal article" date="2019" name="BMC Genomics">
        <title>A new reference genome for Sorghum bicolor reveals high levels of sequence similarity between sweet and grain genotypes: implications for the genetics of sugar metabolism.</title>
        <authorList>
            <person name="Cooper E.A."/>
            <person name="Brenton Z.W."/>
            <person name="Flinn B.S."/>
            <person name="Jenkins J."/>
            <person name="Shu S."/>
            <person name="Flowers D."/>
            <person name="Luo F."/>
            <person name="Wang Y."/>
            <person name="Xia P."/>
            <person name="Barry K."/>
            <person name="Daum C."/>
            <person name="Lipzen A."/>
            <person name="Yoshinaga Y."/>
            <person name="Schmutz J."/>
            <person name="Saski C."/>
            <person name="Vermerris W."/>
            <person name="Kresovich S."/>
        </authorList>
    </citation>
    <scope>NUCLEOTIDE SEQUENCE</scope>
</reference>
<feature type="region of interest" description="Disordered" evidence="1">
    <location>
        <begin position="19"/>
        <end position="42"/>
    </location>
</feature>